<reference evidence="2" key="1">
    <citation type="journal article" date="2016" name="Sci. Rep.">
        <title>Genome analysis of the kiwifruit canker pathogen Pseudomonas syringae pv. actinidiae biovar 5.</title>
        <authorList>
            <person name="Fujikawa T."/>
            <person name="Sawada H."/>
        </authorList>
    </citation>
    <scope>NUCLEOTIDE SEQUENCE [LARGE SCALE GENOMIC DNA]</scope>
    <source>
        <strain evidence="2">MAFF 212061</strain>
    </source>
</reference>
<dbReference type="AlphaFoldDB" id="A0A261WFM1"/>
<dbReference type="Gene3D" id="3.40.30.10">
    <property type="entry name" value="Glutaredoxin"/>
    <property type="match status" value="1"/>
</dbReference>
<dbReference type="EMBL" id="NKQU01000584">
    <property type="protein sequence ID" value="OZI84945.1"/>
    <property type="molecule type" value="Genomic_DNA"/>
</dbReference>
<dbReference type="InterPro" id="IPR008554">
    <property type="entry name" value="Glutaredoxin-like"/>
</dbReference>
<dbReference type="InterPro" id="IPR036249">
    <property type="entry name" value="Thioredoxin-like_sf"/>
</dbReference>
<dbReference type="Pfam" id="PF05768">
    <property type="entry name" value="Glrx-like"/>
    <property type="match status" value="1"/>
</dbReference>
<gene>
    <name evidence="1" type="ORF">CFN58_21100</name>
</gene>
<dbReference type="SUPFAM" id="SSF52833">
    <property type="entry name" value="Thioredoxin-like"/>
    <property type="match status" value="1"/>
</dbReference>
<proteinExistence type="predicted"/>
<accession>A0A261WFM1</accession>
<evidence type="ECO:0000313" key="2">
    <source>
        <dbReference type="Proteomes" id="UP000217163"/>
    </source>
</evidence>
<organism evidence="1 2">
    <name type="scientific">Pseudomonas avellanae</name>
    <dbReference type="NCBI Taxonomy" id="46257"/>
    <lineage>
        <taxon>Bacteria</taxon>
        <taxon>Pseudomonadati</taxon>
        <taxon>Pseudomonadota</taxon>
        <taxon>Gammaproteobacteria</taxon>
        <taxon>Pseudomonadales</taxon>
        <taxon>Pseudomonadaceae</taxon>
        <taxon>Pseudomonas</taxon>
    </lineage>
</organism>
<comment type="caution">
    <text evidence="1">The sequence shown here is derived from an EMBL/GenBank/DDBJ whole genome shotgun (WGS) entry which is preliminary data.</text>
</comment>
<name>A0A261WFM1_9PSED</name>
<sequence>MSRRCLSRSRRGSIMLTPPECQLFSTLGCPLCEVAEAVLLPFAIEHGLMVELIDIGEHEQLLERYELRVPVLRRIDTGEELEWPFEAPQVVSFLSR</sequence>
<protein>
    <submittedName>
        <fullName evidence="1">Glutaredoxin family protein</fullName>
    </submittedName>
</protein>
<dbReference type="Proteomes" id="UP000217163">
    <property type="component" value="Unassembled WGS sequence"/>
</dbReference>
<evidence type="ECO:0000313" key="1">
    <source>
        <dbReference type="EMBL" id="OZI84945.1"/>
    </source>
</evidence>